<evidence type="ECO:0000313" key="2">
    <source>
        <dbReference type="EMBL" id="TDG53557.1"/>
    </source>
</evidence>
<feature type="region of interest" description="Disordered" evidence="1">
    <location>
        <begin position="64"/>
        <end position="86"/>
    </location>
</feature>
<keyword evidence="3" id="KW-1185">Reference proteome</keyword>
<protein>
    <submittedName>
        <fullName evidence="2">Uncharacterized protein</fullName>
    </submittedName>
</protein>
<comment type="caution">
    <text evidence="2">The sequence shown here is derived from an EMBL/GenBank/DDBJ whole genome shotgun (WGS) entry which is preliminary data.</text>
</comment>
<dbReference type="AlphaFoldDB" id="A0A484BXJ7"/>
<gene>
    <name evidence="2" type="ORF">AWZ03_000372</name>
</gene>
<name>A0A484BXJ7_DRONA</name>
<sequence length="149" mass="17013">MWAQNYNAQLGHQEPLPYRTTVYLPIPDQSAVPHAMTTSVLSLPTMVPAQAFVVVTSPHGNHIHPYGQQEQLQQQQPMGSLEQTPPQEVQLLLTQTSDLKENQKNQSKKSFTKKLHRYGASPEMLKSGSAFPSYYADPQKLWHRYYLHE</sequence>
<organism evidence="2 3">
    <name type="scientific">Drosophila navojoa</name>
    <name type="common">Fruit fly</name>
    <dbReference type="NCBI Taxonomy" id="7232"/>
    <lineage>
        <taxon>Eukaryota</taxon>
        <taxon>Metazoa</taxon>
        <taxon>Ecdysozoa</taxon>
        <taxon>Arthropoda</taxon>
        <taxon>Hexapoda</taxon>
        <taxon>Insecta</taxon>
        <taxon>Pterygota</taxon>
        <taxon>Neoptera</taxon>
        <taxon>Endopterygota</taxon>
        <taxon>Diptera</taxon>
        <taxon>Brachycera</taxon>
        <taxon>Muscomorpha</taxon>
        <taxon>Ephydroidea</taxon>
        <taxon>Drosophilidae</taxon>
        <taxon>Drosophila</taxon>
    </lineage>
</organism>
<proteinExistence type="predicted"/>
<dbReference type="EMBL" id="LSRL02000001">
    <property type="protein sequence ID" value="TDG53557.1"/>
    <property type="molecule type" value="Genomic_DNA"/>
</dbReference>
<evidence type="ECO:0000313" key="3">
    <source>
        <dbReference type="Proteomes" id="UP000295192"/>
    </source>
</evidence>
<dbReference type="Proteomes" id="UP000295192">
    <property type="component" value="Unassembled WGS sequence"/>
</dbReference>
<feature type="compositionally biased region" description="Polar residues" evidence="1">
    <location>
        <begin position="77"/>
        <end position="86"/>
    </location>
</feature>
<reference evidence="2 3" key="1">
    <citation type="journal article" date="2019" name="J. Hered.">
        <title>An Improved Genome Assembly for Drosophila navojoa, the Basal Species in the mojavensis Cluster.</title>
        <authorList>
            <person name="Vanderlinde T."/>
            <person name="Dupim E.G."/>
            <person name="Nazario-Yepiz N.O."/>
            <person name="Carvalho A.B."/>
        </authorList>
    </citation>
    <scope>NUCLEOTIDE SEQUENCE [LARGE SCALE GENOMIC DNA]</scope>
    <source>
        <strain evidence="2">Navoj_Jal97</strain>
        <tissue evidence="2">Whole organism</tissue>
    </source>
</reference>
<evidence type="ECO:0000256" key="1">
    <source>
        <dbReference type="SAM" id="MobiDB-lite"/>
    </source>
</evidence>
<accession>A0A484BXJ7</accession>